<dbReference type="EMBL" id="AYXT01000009">
    <property type="protein sequence ID" value="ETF03522.1"/>
    <property type="molecule type" value="Genomic_DNA"/>
</dbReference>
<dbReference type="OrthoDB" id="8687348at2"/>
<dbReference type="RefSeq" id="WP_024005186.1">
    <property type="nucleotide sequence ID" value="NZ_KI650979.1"/>
</dbReference>
<accession>V8QV74</accession>
<keyword evidence="2" id="KW-1185">Reference proteome</keyword>
<evidence type="ECO:0000313" key="1">
    <source>
        <dbReference type="EMBL" id="ETF03522.1"/>
    </source>
</evidence>
<proteinExistence type="predicted"/>
<organism evidence="1 2">
    <name type="scientific">Advenella kashmirensis W13003</name>
    <dbReference type="NCBI Taxonomy" id="1424334"/>
    <lineage>
        <taxon>Bacteria</taxon>
        <taxon>Pseudomonadati</taxon>
        <taxon>Pseudomonadota</taxon>
        <taxon>Betaproteobacteria</taxon>
        <taxon>Burkholderiales</taxon>
        <taxon>Alcaligenaceae</taxon>
    </lineage>
</organism>
<gene>
    <name evidence="1" type="ORF">W822_11095</name>
</gene>
<reference evidence="1 2" key="1">
    <citation type="journal article" date="2014" name="Genome Announc.">
        <title>Draft Genome Sequence of Advenella kashmirensis Strain W13003, a Polycyclic Aromatic Hydrocarbon-Degrading Bacterium.</title>
        <authorList>
            <person name="Wang X."/>
            <person name="Jin D."/>
            <person name="Zhou L."/>
            <person name="Wu L."/>
            <person name="An W."/>
            <person name="Zhao L."/>
        </authorList>
    </citation>
    <scope>NUCLEOTIDE SEQUENCE [LARGE SCALE GENOMIC DNA]</scope>
    <source>
        <strain evidence="1 2">W13003</strain>
    </source>
</reference>
<name>V8QV74_9BURK</name>
<protein>
    <submittedName>
        <fullName evidence="1">Uncharacterized protein</fullName>
    </submittedName>
</protein>
<dbReference type="HOGENOM" id="CLU_2662857_0_0_4"/>
<dbReference type="AlphaFoldDB" id="V8QV74"/>
<evidence type="ECO:0000313" key="2">
    <source>
        <dbReference type="Proteomes" id="UP000018733"/>
    </source>
</evidence>
<comment type="caution">
    <text evidence="1">The sequence shown here is derived from an EMBL/GenBank/DDBJ whole genome shotgun (WGS) entry which is preliminary data.</text>
</comment>
<dbReference type="Proteomes" id="UP000018733">
    <property type="component" value="Unassembled WGS sequence"/>
</dbReference>
<sequence length="75" mass="8062">MKNALAMSDAPELAFSDSMERELINNAINEERALSLTGMVKAVAASVSAAVVMMVEMIKETEKAVDDADSEGNIW</sequence>
<dbReference type="PATRIC" id="fig|1424334.3.peg.2232"/>